<dbReference type="GO" id="GO:0020037">
    <property type="term" value="F:heme binding"/>
    <property type="evidence" value="ECO:0007669"/>
    <property type="project" value="InterPro"/>
</dbReference>
<dbReference type="Pfam" id="PF01578">
    <property type="entry name" value="Cytochrom_C_asm"/>
    <property type="match status" value="1"/>
</dbReference>
<evidence type="ECO:0000256" key="6">
    <source>
        <dbReference type="ARBA" id="ARBA00022748"/>
    </source>
</evidence>
<feature type="transmembrane region" description="Helical" evidence="10">
    <location>
        <begin position="352"/>
        <end position="371"/>
    </location>
</feature>
<dbReference type="Pfam" id="PF16327">
    <property type="entry name" value="CcmF_C"/>
    <property type="match status" value="1"/>
</dbReference>
<keyword evidence="3" id="KW-1003">Cell membrane</keyword>
<evidence type="ECO:0000256" key="3">
    <source>
        <dbReference type="ARBA" id="ARBA00022475"/>
    </source>
</evidence>
<feature type="transmembrane region" description="Helical" evidence="10">
    <location>
        <begin position="38"/>
        <end position="62"/>
    </location>
</feature>
<dbReference type="GO" id="GO:0015232">
    <property type="term" value="F:heme transmembrane transporter activity"/>
    <property type="evidence" value="ECO:0007669"/>
    <property type="project" value="InterPro"/>
</dbReference>
<protein>
    <submittedName>
        <fullName evidence="13">Heme lyase CcmF/NrfE family subunit</fullName>
    </submittedName>
</protein>
<feature type="transmembrane region" description="Helical" evidence="10">
    <location>
        <begin position="615"/>
        <end position="634"/>
    </location>
</feature>
<evidence type="ECO:0000256" key="1">
    <source>
        <dbReference type="ARBA" id="ARBA00004429"/>
    </source>
</evidence>
<feature type="transmembrane region" description="Helical" evidence="10">
    <location>
        <begin position="447"/>
        <end position="469"/>
    </location>
</feature>
<dbReference type="GO" id="GO:0016829">
    <property type="term" value="F:lyase activity"/>
    <property type="evidence" value="ECO:0007669"/>
    <property type="project" value="UniProtKB-KW"/>
</dbReference>
<evidence type="ECO:0000256" key="9">
    <source>
        <dbReference type="ARBA" id="ARBA00037230"/>
    </source>
</evidence>
<dbReference type="PANTHER" id="PTHR43653:SF1">
    <property type="entry name" value="CYTOCHROME C-TYPE BIOGENESIS PROTEIN CCMF"/>
    <property type="match status" value="1"/>
</dbReference>
<feature type="transmembrane region" description="Helical" evidence="10">
    <location>
        <begin position="391"/>
        <end position="412"/>
    </location>
</feature>
<evidence type="ECO:0000313" key="13">
    <source>
        <dbReference type="EMBL" id="UWP94409.1"/>
    </source>
</evidence>
<dbReference type="InterPro" id="IPR032523">
    <property type="entry name" value="CcmF_C"/>
</dbReference>
<feature type="transmembrane region" description="Helical" evidence="10">
    <location>
        <begin position="125"/>
        <end position="144"/>
    </location>
</feature>
<reference evidence="13" key="1">
    <citation type="submission" date="2021-08" db="EMBL/GenBank/DDBJ databases">
        <authorList>
            <person name="Nwanade C."/>
            <person name="Wang M."/>
            <person name="Masoudi A."/>
            <person name="Yu Z."/>
            <person name="Liu J."/>
        </authorList>
    </citation>
    <scope>NUCLEOTIDE SEQUENCE</scope>
    <source>
        <strain evidence="13">S056</strain>
    </source>
</reference>
<evidence type="ECO:0000256" key="7">
    <source>
        <dbReference type="ARBA" id="ARBA00022989"/>
    </source>
</evidence>
<keyword evidence="7 10" id="KW-1133">Transmembrane helix</keyword>
<dbReference type="AlphaFoldDB" id="A0A9Q9HA02"/>
<keyword evidence="8 10" id="KW-0472">Membrane</keyword>
<feature type="transmembrane region" description="Helical" evidence="10">
    <location>
        <begin position="311"/>
        <end position="331"/>
    </location>
</feature>
<dbReference type="PRINTS" id="PR01411">
    <property type="entry name" value="CCMFBIOGNSIS"/>
</dbReference>
<evidence type="ECO:0000256" key="2">
    <source>
        <dbReference type="ARBA" id="ARBA00009186"/>
    </source>
</evidence>
<organism evidence="13 14">
    <name type="scientific">Aliiroseovarius crassostreae</name>
    <dbReference type="NCBI Taxonomy" id="154981"/>
    <lineage>
        <taxon>Bacteria</taxon>
        <taxon>Pseudomonadati</taxon>
        <taxon>Pseudomonadota</taxon>
        <taxon>Alphaproteobacteria</taxon>
        <taxon>Rhodobacterales</taxon>
        <taxon>Paracoccaceae</taxon>
        <taxon>Aliiroseovarius</taxon>
    </lineage>
</organism>
<keyword evidence="4" id="KW-0997">Cell inner membrane</keyword>
<evidence type="ECO:0000256" key="8">
    <source>
        <dbReference type="ARBA" id="ARBA00023136"/>
    </source>
</evidence>
<evidence type="ECO:0000256" key="5">
    <source>
        <dbReference type="ARBA" id="ARBA00022692"/>
    </source>
</evidence>
<comment type="similarity">
    <text evidence="2">Belongs to the CcmF/CycK/Ccl1/NrfE/CcsA family.</text>
</comment>
<dbReference type="GO" id="GO:0017004">
    <property type="term" value="P:cytochrome complex assembly"/>
    <property type="evidence" value="ECO:0007669"/>
    <property type="project" value="UniProtKB-KW"/>
</dbReference>
<dbReference type="NCBIfam" id="NF007691">
    <property type="entry name" value="PRK10369.1"/>
    <property type="match status" value="1"/>
</dbReference>
<dbReference type="PRINTS" id="PR01410">
    <property type="entry name" value="CCBIOGENESIS"/>
</dbReference>
<feature type="transmembrane region" description="Helical" evidence="10">
    <location>
        <begin position="249"/>
        <end position="265"/>
    </location>
</feature>
<sequence length="657" mass="71505">MITELGHFALIMALGVATIQMVVPLIGAHKGWRSWMELAVPAATLQVAFVAVAFAALTYAFVTSDFSVQLVYFNSHSAKPMIYKISGVWGNHEGSMLLWVMSVSLFGAMAAWFGGNLPLSLRARVLSVQSAIAVAFLAFILFTSNPFLRFESPPFDGRDLNPLLQDIGLALHPPFLYLGYVGLSMAFSFAVAALIEGRIDAAWGRWVRPWTLAAWVFLTIGIALGSWWAYYELGWGGFWFWDPVENASFMPWLFAAALLHSAIVVEKRESLKSWTILLAILAFGFSLIGTFLVRSGVITSVHAFASDPERGVFILLILAVFTGGALTLFAARANAMEAKGVFSIVSRESALVFNNVLLAVSSIVVFIGTIWPLIGEIFDRKVSVGAPFFEAAFTPFMVVLALILPIGAMLSWKRAKLGRVVKQLVPAMIAALSVLALVWAMQTGKSALGPIGMFLGTWLVAGSIVDIMGRTGRGALVGRLSRLTRLPRADWGKFAAHVGLGVTMMGISGLEAWQHEDIRTTMIGEPFEVSGYTVTLEEVNREQGPNYISTKATMRIEQDGQTVALLHPEKRVYPVQAMPTTEAAISNGFWGDIYVVIGDPQDDGGWAVRTFIKPFVNWIWVGCTLMALGGLISLSDRRFRVAAGAARTRAPKGVPAE</sequence>
<keyword evidence="13" id="KW-0456">Lyase</keyword>
<dbReference type="Proteomes" id="UP001057991">
    <property type="component" value="Chromosome"/>
</dbReference>
<keyword evidence="5 10" id="KW-0812">Transmembrane</keyword>
<comment type="subcellular location">
    <subcellularLocation>
        <location evidence="1">Cell inner membrane</location>
        <topology evidence="1">Multi-pass membrane protein</topology>
    </subcellularLocation>
</comment>
<name>A0A9Q9HA02_9RHOB</name>
<dbReference type="NCBIfam" id="TIGR00353">
    <property type="entry name" value="nrfE"/>
    <property type="match status" value="1"/>
</dbReference>
<gene>
    <name evidence="13" type="ORF">K3X48_09150</name>
</gene>
<proteinExistence type="inferred from homology"/>
<dbReference type="PANTHER" id="PTHR43653">
    <property type="entry name" value="CYTOCHROME C ASSEMBLY PROTEIN-RELATED"/>
    <property type="match status" value="1"/>
</dbReference>
<evidence type="ECO:0000256" key="10">
    <source>
        <dbReference type="SAM" id="Phobius"/>
    </source>
</evidence>
<dbReference type="InterPro" id="IPR002541">
    <property type="entry name" value="Cyt_c_assembly"/>
</dbReference>
<evidence type="ECO:0000313" key="14">
    <source>
        <dbReference type="Proteomes" id="UP001057991"/>
    </source>
</evidence>
<feature type="domain" description="Cytochrome c-type biogenesis protein CcmF C-terminal" evidence="12">
    <location>
        <begin position="315"/>
        <end position="637"/>
    </location>
</feature>
<dbReference type="EMBL" id="CP080776">
    <property type="protein sequence ID" value="UWP94409.1"/>
    <property type="molecule type" value="Genomic_DNA"/>
</dbReference>
<evidence type="ECO:0000259" key="11">
    <source>
        <dbReference type="Pfam" id="PF01578"/>
    </source>
</evidence>
<feature type="transmembrane region" description="Helical" evidence="10">
    <location>
        <begin position="277"/>
        <end position="305"/>
    </location>
</feature>
<evidence type="ECO:0000259" key="12">
    <source>
        <dbReference type="Pfam" id="PF16327"/>
    </source>
</evidence>
<accession>A0A9Q9HA02</accession>
<dbReference type="InterPro" id="IPR003568">
    <property type="entry name" value="Cyt_c_biogenesis_CcmF"/>
</dbReference>
<feature type="transmembrane region" description="Helical" evidence="10">
    <location>
        <begin position="96"/>
        <end position="113"/>
    </location>
</feature>
<dbReference type="InterPro" id="IPR003567">
    <property type="entry name" value="Cyt_c_biogenesis"/>
</dbReference>
<dbReference type="GeneID" id="75103451"/>
<dbReference type="RefSeq" id="WP_259790882.1">
    <property type="nucleotide sequence ID" value="NZ_CP080772.1"/>
</dbReference>
<feature type="transmembrane region" description="Helical" evidence="10">
    <location>
        <begin position="6"/>
        <end position="26"/>
    </location>
</feature>
<feature type="domain" description="Cytochrome c assembly protein" evidence="11">
    <location>
        <begin position="89"/>
        <end position="295"/>
    </location>
</feature>
<feature type="transmembrane region" description="Helical" evidence="10">
    <location>
        <begin position="207"/>
        <end position="229"/>
    </location>
</feature>
<feature type="transmembrane region" description="Helical" evidence="10">
    <location>
        <begin position="424"/>
        <end position="441"/>
    </location>
</feature>
<evidence type="ECO:0000256" key="4">
    <source>
        <dbReference type="ARBA" id="ARBA00022519"/>
    </source>
</evidence>
<feature type="transmembrane region" description="Helical" evidence="10">
    <location>
        <begin position="175"/>
        <end position="195"/>
    </location>
</feature>
<keyword evidence="6" id="KW-0201">Cytochrome c-type biogenesis</keyword>
<dbReference type="GO" id="GO:0005886">
    <property type="term" value="C:plasma membrane"/>
    <property type="evidence" value="ECO:0007669"/>
    <property type="project" value="UniProtKB-SubCell"/>
</dbReference>
<comment type="function">
    <text evidence="9">Required for the biogenesis of c-type cytochromes. Possible subunit of a heme lyase.</text>
</comment>